<keyword evidence="4 6" id="KW-1133">Transmembrane helix</keyword>
<dbReference type="OrthoDB" id="2018619at2759"/>
<evidence type="ECO:0000256" key="6">
    <source>
        <dbReference type="SAM" id="Phobius"/>
    </source>
</evidence>
<feature type="transmembrane region" description="Helical" evidence="6">
    <location>
        <begin position="77"/>
        <end position="98"/>
    </location>
</feature>
<protein>
    <recommendedName>
        <fullName evidence="9">Allantoin permease</fullName>
    </recommendedName>
</protein>
<feature type="transmembrane region" description="Helical" evidence="6">
    <location>
        <begin position="6"/>
        <end position="22"/>
    </location>
</feature>
<dbReference type="GO" id="GO:0005886">
    <property type="term" value="C:plasma membrane"/>
    <property type="evidence" value="ECO:0007669"/>
    <property type="project" value="TreeGrafter"/>
</dbReference>
<feature type="transmembrane region" description="Helical" evidence="6">
    <location>
        <begin position="169"/>
        <end position="198"/>
    </location>
</feature>
<feature type="transmembrane region" description="Helical" evidence="6">
    <location>
        <begin position="210"/>
        <end position="227"/>
    </location>
</feature>
<evidence type="ECO:0000313" key="8">
    <source>
        <dbReference type="Proteomes" id="UP000807469"/>
    </source>
</evidence>
<dbReference type="PANTHER" id="PTHR30618:SF15">
    <property type="entry name" value="NICOTINAMIDE RIBOSIDE TRANSPORTER 1-RELATED"/>
    <property type="match status" value="1"/>
</dbReference>
<dbReference type="InterPro" id="IPR001248">
    <property type="entry name" value="Pur-cyt_permease"/>
</dbReference>
<comment type="subcellular location">
    <subcellularLocation>
        <location evidence="1">Membrane</location>
        <topology evidence="1">Multi-pass membrane protein</topology>
    </subcellularLocation>
</comment>
<evidence type="ECO:0000313" key="7">
    <source>
        <dbReference type="EMBL" id="KAF9471477.1"/>
    </source>
</evidence>
<sequence>MKTNEFIGFIVFWLVSLPLFLLRPEQYRGPAVFSSAIVIVAAFSIFIWALAKQGNVGPLWHHPEAIYGVAPLTGARLSWAMMRLVTSGIGGWAGGILYQSDFSRYSAKPGYQIWGQVFVIPICLLGTNILGIITTSCARGFYPEGKLLWKLYDLLEAIQMHGGKGARAAVFFAAFAFFLSQLCVNVVACGVVGGMDLAALLPRFINIRRGSFIIAIIGLCINPWRILNTANSFIAAISGYAVFLGPLSGIMIAEYYIIRRRRVKLSHMFISNSSSDYWYWHGVNGKAPVAWVLGVWLSMPGFCASVTPLAVHVSTTWVHAYYMSWLLGFFLSGAIWVGLNTMWPPVGLDDVDEFPYLWDEDKREIVDEKEVE</sequence>
<evidence type="ECO:0000256" key="3">
    <source>
        <dbReference type="ARBA" id="ARBA00022692"/>
    </source>
</evidence>
<dbReference type="InterPro" id="IPR045225">
    <property type="entry name" value="Uracil/uridine/allantoin_perm"/>
</dbReference>
<evidence type="ECO:0000256" key="2">
    <source>
        <dbReference type="ARBA" id="ARBA00008974"/>
    </source>
</evidence>
<evidence type="ECO:0000256" key="4">
    <source>
        <dbReference type="ARBA" id="ARBA00022989"/>
    </source>
</evidence>
<gene>
    <name evidence="7" type="ORF">BDN70DRAFT_845311</name>
</gene>
<dbReference type="Gene3D" id="1.10.4160.10">
    <property type="entry name" value="Hydantoin permease"/>
    <property type="match status" value="1"/>
</dbReference>
<evidence type="ECO:0008006" key="9">
    <source>
        <dbReference type="Google" id="ProtNLM"/>
    </source>
</evidence>
<keyword evidence="5 6" id="KW-0472">Membrane</keyword>
<comment type="caution">
    <text evidence="7">The sequence shown here is derived from an EMBL/GenBank/DDBJ whole genome shotgun (WGS) entry which is preliminary data.</text>
</comment>
<dbReference type="PANTHER" id="PTHR30618">
    <property type="entry name" value="NCS1 FAMILY PURINE/PYRIMIDINE TRANSPORTER"/>
    <property type="match status" value="1"/>
</dbReference>
<accession>A0A9P5YLR0</accession>
<evidence type="ECO:0000256" key="5">
    <source>
        <dbReference type="ARBA" id="ARBA00023136"/>
    </source>
</evidence>
<evidence type="ECO:0000256" key="1">
    <source>
        <dbReference type="ARBA" id="ARBA00004141"/>
    </source>
</evidence>
<dbReference type="Proteomes" id="UP000807469">
    <property type="component" value="Unassembled WGS sequence"/>
</dbReference>
<keyword evidence="8" id="KW-1185">Reference proteome</keyword>
<feature type="transmembrane region" description="Helical" evidence="6">
    <location>
        <begin position="31"/>
        <end position="51"/>
    </location>
</feature>
<feature type="transmembrane region" description="Helical" evidence="6">
    <location>
        <begin position="118"/>
        <end position="142"/>
    </location>
</feature>
<keyword evidence="3 6" id="KW-0812">Transmembrane</keyword>
<dbReference type="Pfam" id="PF02133">
    <property type="entry name" value="Transp_cyt_pur"/>
    <property type="match status" value="1"/>
</dbReference>
<reference evidence="7" key="1">
    <citation type="submission" date="2020-11" db="EMBL/GenBank/DDBJ databases">
        <authorList>
            <consortium name="DOE Joint Genome Institute"/>
            <person name="Ahrendt S."/>
            <person name="Riley R."/>
            <person name="Andreopoulos W."/>
            <person name="Labutti K."/>
            <person name="Pangilinan J."/>
            <person name="Ruiz-Duenas F.J."/>
            <person name="Barrasa J.M."/>
            <person name="Sanchez-Garcia M."/>
            <person name="Camarero S."/>
            <person name="Miyauchi S."/>
            <person name="Serrano A."/>
            <person name="Linde D."/>
            <person name="Babiker R."/>
            <person name="Drula E."/>
            <person name="Ayuso-Fernandez I."/>
            <person name="Pacheco R."/>
            <person name="Padilla G."/>
            <person name="Ferreira P."/>
            <person name="Barriuso J."/>
            <person name="Kellner H."/>
            <person name="Castanera R."/>
            <person name="Alfaro M."/>
            <person name="Ramirez L."/>
            <person name="Pisabarro A.G."/>
            <person name="Kuo A."/>
            <person name="Tritt A."/>
            <person name="Lipzen A."/>
            <person name="He G."/>
            <person name="Yan M."/>
            <person name="Ng V."/>
            <person name="Cullen D."/>
            <person name="Martin F."/>
            <person name="Rosso M.-N."/>
            <person name="Henrissat B."/>
            <person name="Hibbett D."/>
            <person name="Martinez A.T."/>
            <person name="Grigoriev I.V."/>
        </authorList>
    </citation>
    <scope>NUCLEOTIDE SEQUENCE</scope>
    <source>
        <strain evidence="7">CIRM-BRFM 674</strain>
    </source>
</reference>
<proteinExistence type="inferred from homology"/>
<name>A0A9P5YLR0_9AGAR</name>
<feature type="transmembrane region" description="Helical" evidence="6">
    <location>
        <begin position="319"/>
        <end position="339"/>
    </location>
</feature>
<feature type="transmembrane region" description="Helical" evidence="6">
    <location>
        <begin position="233"/>
        <end position="257"/>
    </location>
</feature>
<comment type="similarity">
    <text evidence="2">Belongs to the purine-cytosine permease (2.A.39) family.</text>
</comment>
<organism evidence="7 8">
    <name type="scientific">Pholiota conissans</name>
    <dbReference type="NCBI Taxonomy" id="109636"/>
    <lineage>
        <taxon>Eukaryota</taxon>
        <taxon>Fungi</taxon>
        <taxon>Dikarya</taxon>
        <taxon>Basidiomycota</taxon>
        <taxon>Agaricomycotina</taxon>
        <taxon>Agaricomycetes</taxon>
        <taxon>Agaricomycetidae</taxon>
        <taxon>Agaricales</taxon>
        <taxon>Agaricineae</taxon>
        <taxon>Strophariaceae</taxon>
        <taxon>Pholiota</taxon>
    </lineage>
</organism>
<dbReference type="EMBL" id="MU155679">
    <property type="protein sequence ID" value="KAF9471477.1"/>
    <property type="molecule type" value="Genomic_DNA"/>
</dbReference>
<dbReference type="GO" id="GO:0015205">
    <property type="term" value="F:nucleobase transmembrane transporter activity"/>
    <property type="evidence" value="ECO:0007669"/>
    <property type="project" value="TreeGrafter"/>
</dbReference>
<dbReference type="AlphaFoldDB" id="A0A9P5YLR0"/>